<dbReference type="EMBL" id="JBEGCI010000010">
    <property type="protein sequence ID" value="MEQ6889427.1"/>
    <property type="molecule type" value="Genomic_DNA"/>
</dbReference>
<evidence type="ECO:0000313" key="1">
    <source>
        <dbReference type="EMBL" id="MEQ6889427.1"/>
    </source>
</evidence>
<gene>
    <name evidence="1" type="ORF">ABE957_12155</name>
</gene>
<name>A0ABV1N6R6_9GAMM</name>
<organism evidence="1 2">
    <name type="scientific">Halomonas pelophila</name>
    <dbReference type="NCBI Taxonomy" id="3151122"/>
    <lineage>
        <taxon>Bacteria</taxon>
        <taxon>Pseudomonadati</taxon>
        <taxon>Pseudomonadota</taxon>
        <taxon>Gammaproteobacteria</taxon>
        <taxon>Oceanospirillales</taxon>
        <taxon>Halomonadaceae</taxon>
        <taxon>Halomonas</taxon>
    </lineage>
</organism>
<keyword evidence="2" id="KW-1185">Reference proteome</keyword>
<comment type="caution">
    <text evidence="1">The sequence shown here is derived from an EMBL/GenBank/DDBJ whole genome shotgun (WGS) entry which is preliminary data.</text>
</comment>
<accession>A0ABV1N6R6</accession>
<protein>
    <submittedName>
        <fullName evidence="1">Uncharacterized protein</fullName>
    </submittedName>
</protein>
<proteinExistence type="predicted"/>
<evidence type="ECO:0000313" key="2">
    <source>
        <dbReference type="Proteomes" id="UP001472978"/>
    </source>
</evidence>
<dbReference type="Proteomes" id="UP001472978">
    <property type="component" value="Unassembled WGS sequence"/>
</dbReference>
<reference evidence="1 2" key="1">
    <citation type="submission" date="2024-05" db="EMBL/GenBank/DDBJ databases">
        <title>Halomonas sp. CS7 16S ribosomal RNA gene Genome sequencing and assembly.</title>
        <authorList>
            <person name="Yook S."/>
        </authorList>
    </citation>
    <scope>NUCLEOTIDE SEQUENCE [LARGE SCALE GENOMIC DNA]</scope>
    <source>
        <strain evidence="1 2">CS7</strain>
    </source>
</reference>
<sequence length="366" mass="38372">MTSSLAVSPSRLQVVVTSPGDVTPAALRALAEGLVRPVTEVADAIFKAPTVLVDDLDADTATALDRLLASLGLESRVVPHGEVLPNDSRLDVAIQVQDAARIAAITESLATFLGVSSQRAFGLLATPPGVVLGGVGAAAVESLARRLGEGAHVTRAPSDAGPFDLHLAPDASVPAWLQARLRDKQQTPRPGWLPLGLSYAEARSLWSSLGREGGIRLVNRALMRWDLVLTAEATPTSDVLAWLEERFGIPPRVGPRVLAHPPLALAEACDEAHARQCLDEARALGLAIDSEPSGFGRAGIELLAASDAARLKAVLTRFGLSETLRIPSRIVADLSDLEARVLAHELAAAGARTRFVDAAPTSGDMT</sequence>
<dbReference type="RefSeq" id="WP_349758959.1">
    <property type="nucleotide sequence ID" value="NZ_JBEGCI010000010.1"/>
</dbReference>